<reference evidence="1" key="5">
    <citation type="journal article" date="2021" name="G3 (Bethesda)">
        <title>Aegilops tauschii genome assembly Aet v5.0 features greater sequence contiguity and improved annotation.</title>
        <authorList>
            <person name="Wang L."/>
            <person name="Zhu T."/>
            <person name="Rodriguez J.C."/>
            <person name="Deal K.R."/>
            <person name="Dubcovsky J."/>
            <person name="McGuire P.E."/>
            <person name="Lux T."/>
            <person name="Spannagl M."/>
            <person name="Mayer K.F.X."/>
            <person name="Baldrich P."/>
            <person name="Meyers B.C."/>
            <person name="Huo N."/>
            <person name="Gu Y.Q."/>
            <person name="Zhou H."/>
            <person name="Devos K.M."/>
            <person name="Bennetzen J.L."/>
            <person name="Unver T."/>
            <person name="Budak H."/>
            <person name="Gulick P.J."/>
            <person name="Galiba G."/>
            <person name="Kalapos B."/>
            <person name="Nelson D.R."/>
            <person name="Li P."/>
            <person name="You F.M."/>
            <person name="Luo M.C."/>
            <person name="Dvorak J."/>
        </authorList>
    </citation>
    <scope>NUCLEOTIDE SEQUENCE [LARGE SCALE GENOMIC DNA]</scope>
    <source>
        <strain evidence="1">cv. AL8/78</strain>
    </source>
</reference>
<dbReference type="STRING" id="200361.A0A453S8V7"/>
<reference evidence="2" key="1">
    <citation type="journal article" date="2014" name="Science">
        <title>Ancient hybridizations among the ancestral genomes of bread wheat.</title>
        <authorList>
            <consortium name="International Wheat Genome Sequencing Consortium,"/>
            <person name="Marcussen T."/>
            <person name="Sandve S.R."/>
            <person name="Heier L."/>
            <person name="Spannagl M."/>
            <person name="Pfeifer M."/>
            <person name="Jakobsen K.S."/>
            <person name="Wulff B.B."/>
            <person name="Steuernagel B."/>
            <person name="Mayer K.F."/>
            <person name="Olsen O.A."/>
        </authorList>
    </citation>
    <scope>NUCLEOTIDE SEQUENCE [LARGE SCALE GENOMIC DNA]</scope>
    <source>
        <strain evidence="2">cv. AL8/78</strain>
    </source>
</reference>
<reference evidence="1" key="3">
    <citation type="journal article" date="2017" name="Nature">
        <title>Genome sequence of the progenitor of the wheat D genome Aegilops tauschii.</title>
        <authorList>
            <person name="Luo M.C."/>
            <person name="Gu Y.Q."/>
            <person name="Puiu D."/>
            <person name="Wang H."/>
            <person name="Twardziok S.O."/>
            <person name="Deal K.R."/>
            <person name="Huo N."/>
            <person name="Zhu T."/>
            <person name="Wang L."/>
            <person name="Wang Y."/>
            <person name="McGuire P.E."/>
            <person name="Liu S."/>
            <person name="Long H."/>
            <person name="Ramasamy R.K."/>
            <person name="Rodriguez J.C."/>
            <person name="Van S.L."/>
            <person name="Yuan L."/>
            <person name="Wang Z."/>
            <person name="Xia Z."/>
            <person name="Xiao L."/>
            <person name="Anderson O.D."/>
            <person name="Ouyang S."/>
            <person name="Liang Y."/>
            <person name="Zimin A.V."/>
            <person name="Pertea G."/>
            <person name="Qi P."/>
            <person name="Bennetzen J.L."/>
            <person name="Dai X."/>
            <person name="Dawson M.W."/>
            <person name="Muller H.G."/>
            <person name="Kugler K."/>
            <person name="Rivarola-Duarte L."/>
            <person name="Spannagl M."/>
            <person name="Mayer K.F.X."/>
            <person name="Lu F.H."/>
            <person name="Bevan M.W."/>
            <person name="Leroy P."/>
            <person name="Li P."/>
            <person name="You F.M."/>
            <person name="Sun Q."/>
            <person name="Liu Z."/>
            <person name="Lyons E."/>
            <person name="Wicker T."/>
            <person name="Salzberg S.L."/>
            <person name="Devos K.M."/>
            <person name="Dvorak J."/>
        </authorList>
    </citation>
    <scope>NUCLEOTIDE SEQUENCE [LARGE SCALE GENOMIC DNA]</scope>
    <source>
        <strain evidence="1">cv. AL8/78</strain>
    </source>
</reference>
<protein>
    <recommendedName>
        <fullName evidence="3">Reverse transcriptase domain-containing protein</fullName>
    </recommendedName>
</protein>
<evidence type="ECO:0000313" key="2">
    <source>
        <dbReference type="Proteomes" id="UP000015105"/>
    </source>
</evidence>
<evidence type="ECO:0008006" key="3">
    <source>
        <dbReference type="Google" id="ProtNLM"/>
    </source>
</evidence>
<keyword evidence="2" id="KW-1185">Reference proteome</keyword>
<dbReference type="Proteomes" id="UP000015105">
    <property type="component" value="Chromosome 7D"/>
</dbReference>
<name>A0A453S8V7_AEGTS</name>
<evidence type="ECO:0000313" key="1">
    <source>
        <dbReference type="EnsemblPlants" id="AET7Gv20850400.1"/>
    </source>
</evidence>
<dbReference type="AlphaFoldDB" id="A0A453S8V7"/>
<reference evidence="1" key="4">
    <citation type="submission" date="2019-03" db="UniProtKB">
        <authorList>
            <consortium name="EnsemblPlants"/>
        </authorList>
    </citation>
    <scope>IDENTIFICATION</scope>
</reference>
<organism evidence="1 2">
    <name type="scientific">Aegilops tauschii subsp. strangulata</name>
    <name type="common">Goatgrass</name>
    <dbReference type="NCBI Taxonomy" id="200361"/>
    <lineage>
        <taxon>Eukaryota</taxon>
        <taxon>Viridiplantae</taxon>
        <taxon>Streptophyta</taxon>
        <taxon>Embryophyta</taxon>
        <taxon>Tracheophyta</taxon>
        <taxon>Spermatophyta</taxon>
        <taxon>Magnoliopsida</taxon>
        <taxon>Liliopsida</taxon>
        <taxon>Poales</taxon>
        <taxon>Poaceae</taxon>
        <taxon>BOP clade</taxon>
        <taxon>Pooideae</taxon>
        <taxon>Triticodae</taxon>
        <taxon>Triticeae</taxon>
        <taxon>Triticinae</taxon>
        <taxon>Aegilops</taxon>
    </lineage>
</organism>
<reference evidence="2" key="2">
    <citation type="journal article" date="2017" name="Nat. Plants">
        <title>The Aegilops tauschii genome reveals multiple impacts of transposons.</title>
        <authorList>
            <person name="Zhao G."/>
            <person name="Zou C."/>
            <person name="Li K."/>
            <person name="Wang K."/>
            <person name="Li T."/>
            <person name="Gao L."/>
            <person name="Zhang X."/>
            <person name="Wang H."/>
            <person name="Yang Z."/>
            <person name="Liu X."/>
            <person name="Jiang W."/>
            <person name="Mao L."/>
            <person name="Kong X."/>
            <person name="Jiao Y."/>
            <person name="Jia J."/>
        </authorList>
    </citation>
    <scope>NUCLEOTIDE SEQUENCE [LARGE SCALE GENOMIC DNA]</scope>
    <source>
        <strain evidence="2">cv. AL8/78</strain>
    </source>
</reference>
<dbReference type="EnsemblPlants" id="AET7Gv20850400.1">
    <property type="protein sequence ID" value="AET7Gv20850400.1"/>
    <property type="gene ID" value="AET7Gv20850400"/>
</dbReference>
<proteinExistence type="predicted"/>
<dbReference type="Gramene" id="AET7Gv20850400.1">
    <property type="protein sequence ID" value="AET7Gv20850400.1"/>
    <property type="gene ID" value="AET7Gv20850400"/>
</dbReference>
<accession>A0A453S8V7</accession>
<sequence>VLGAPEERGATLNLAAIGYRSFDHSAMEQPFPSDEIWKAIRRLPSGKAPGPDGFTAEFLRACWQIIKDDFC</sequence>